<evidence type="ECO:0000256" key="2">
    <source>
        <dbReference type="ARBA" id="ARBA00022448"/>
    </source>
</evidence>
<dbReference type="GO" id="GO:0005886">
    <property type="term" value="C:plasma membrane"/>
    <property type="evidence" value="ECO:0007669"/>
    <property type="project" value="UniProtKB-SubCell"/>
</dbReference>
<dbReference type="SMART" id="SM00382">
    <property type="entry name" value="AAA"/>
    <property type="match status" value="1"/>
</dbReference>
<dbReference type="InterPro" id="IPR039421">
    <property type="entry name" value="Type_1_exporter"/>
</dbReference>
<keyword evidence="6 10" id="KW-0067">ATP-binding</keyword>
<reference evidence="10" key="1">
    <citation type="submission" date="2019-08" db="EMBL/GenBank/DDBJ databases">
        <authorList>
            <person name="Kucharzyk K."/>
            <person name="Murdoch R.W."/>
            <person name="Higgins S."/>
            <person name="Loffler F."/>
        </authorList>
    </citation>
    <scope>NUCLEOTIDE SEQUENCE</scope>
</reference>
<dbReference type="InterPro" id="IPR027417">
    <property type="entry name" value="P-loop_NTPase"/>
</dbReference>
<dbReference type="InterPro" id="IPR003439">
    <property type="entry name" value="ABC_transporter-like_ATP-bd"/>
</dbReference>
<dbReference type="PROSITE" id="PS50893">
    <property type="entry name" value="ABC_TRANSPORTER_2"/>
    <property type="match status" value="1"/>
</dbReference>
<dbReference type="GO" id="GO:0034040">
    <property type="term" value="F:ATPase-coupled lipid transmembrane transporter activity"/>
    <property type="evidence" value="ECO:0007669"/>
    <property type="project" value="TreeGrafter"/>
</dbReference>
<evidence type="ECO:0000256" key="8">
    <source>
        <dbReference type="ARBA" id="ARBA00023136"/>
    </source>
</evidence>
<dbReference type="InterPro" id="IPR003593">
    <property type="entry name" value="AAA+_ATPase"/>
</dbReference>
<comment type="subcellular location">
    <subcellularLocation>
        <location evidence="1">Cell membrane</location>
        <topology evidence="1">Multi-pass membrane protein</topology>
    </subcellularLocation>
</comment>
<dbReference type="Pfam" id="PF00005">
    <property type="entry name" value="ABC_tran"/>
    <property type="match status" value="1"/>
</dbReference>
<sequence>MLTWPVRQLGRILADMGKAGVSLGRLDEILSAPVEQEPGKALSPDIKGDIVFDNVCFGYDRYNDVLDGVSFTAKPGQTVAILGATGSGKTSLVQLLQRLYVRTAGSITIAGTDVNDIEHGHLRENIGIVLQEPFLYSRTIMENIRICAPCSTEEDVYFAARTASVHEVIENFEQGYETLVGERGVTLSGGQQQRVAIARTLMQKAPILIFDDSMSAVDSETDAAIRKSLLALNQEGITFLISHRITTLREADNILVLENGRITQQGTHSELIHQEGLYRRIAEIQDAISEGGNA</sequence>
<keyword evidence="2" id="KW-0813">Transport</keyword>
<accession>A0A645BRY8</accession>
<keyword evidence="8" id="KW-0472">Membrane</keyword>
<keyword evidence="7" id="KW-1133">Transmembrane helix</keyword>
<dbReference type="PANTHER" id="PTHR24221:SF654">
    <property type="entry name" value="ATP-BINDING CASSETTE SUB-FAMILY B MEMBER 6"/>
    <property type="match status" value="1"/>
</dbReference>
<evidence type="ECO:0000313" key="10">
    <source>
        <dbReference type="EMBL" id="MPM68189.1"/>
    </source>
</evidence>
<dbReference type="InterPro" id="IPR017871">
    <property type="entry name" value="ABC_transporter-like_CS"/>
</dbReference>
<organism evidence="10">
    <name type="scientific">bioreactor metagenome</name>
    <dbReference type="NCBI Taxonomy" id="1076179"/>
    <lineage>
        <taxon>unclassified sequences</taxon>
        <taxon>metagenomes</taxon>
        <taxon>ecological metagenomes</taxon>
    </lineage>
</organism>
<keyword evidence="5" id="KW-0547">Nucleotide-binding</keyword>
<dbReference type="Gene3D" id="1.20.1560.10">
    <property type="entry name" value="ABC transporter type 1, transmembrane domain"/>
    <property type="match status" value="1"/>
</dbReference>
<proteinExistence type="predicted"/>
<gene>
    <name evidence="10" type="primary">hlyB_1</name>
    <name evidence="10" type="ORF">SDC9_115120</name>
</gene>
<dbReference type="AlphaFoldDB" id="A0A645BRY8"/>
<dbReference type="FunFam" id="3.40.50.300:FF:000221">
    <property type="entry name" value="Multidrug ABC transporter ATP-binding protein"/>
    <property type="match status" value="1"/>
</dbReference>
<feature type="domain" description="ABC transporter" evidence="9">
    <location>
        <begin position="50"/>
        <end position="284"/>
    </location>
</feature>
<evidence type="ECO:0000256" key="3">
    <source>
        <dbReference type="ARBA" id="ARBA00022475"/>
    </source>
</evidence>
<name>A0A645BRY8_9ZZZZ</name>
<dbReference type="PANTHER" id="PTHR24221">
    <property type="entry name" value="ATP-BINDING CASSETTE SUB-FAMILY B"/>
    <property type="match status" value="1"/>
</dbReference>
<dbReference type="Gene3D" id="3.40.50.300">
    <property type="entry name" value="P-loop containing nucleotide triphosphate hydrolases"/>
    <property type="match status" value="1"/>
</dbReference>
<evidence type="ECO:0000259" key="9">
    <source>
        <dbReference type="PROSITE" id="PS50893"/>
    </source>
</evidence>
<protein>
    <submittedName>
        <fullName evidence="10">Alpha-hemolysin translocation ATP-binding protein HlyB</fullName>
    </submittedName>
</protein>
<evidence type="ECO:0000256" key="4">
    <source>
        <dbReference type="ARBA" id="ARBA00022692"/>
    </source>
</evidence>
<dbReference type="EMBL" id="VSSQ01022114">
    <property type="protein sequence ID" value="MPM68189.1"/>
    <property type="molecule type" value="Genomic_DNA"/>
</dbReference>
<evidence type="ECO:0000256" key="1">
    <source>
        <dbReference type="ARBA" id="ARBA00004651"/>
    </source>
</evidence>
<comment type="caution">
    <text evidence="10">The sequence shown here is derived from an EMBL/GenBank/DDBJ whole genome shotgun (WGS) entry which is preliminary data.</text>
</comment>
<dbReference type="SUPFAM" id="SSF52540">
    <property type="entry name" value="P-loop containing nucleoside triphosphate hydrolases"/>
    <property type="match status" value="1"/>
</dbReference>
<keyword evidence="3" id="KW-1003">Cell membrane</keyword>
<dbReference type="PROSITE" id="PS00211">
    <property type="entry name" value="ABC_TRANSPORTER_1"/>
    <property type="match status" value="1"/>
</dbReference>
<keyword evidence="4" id="KW-0812">Transmembrane</keyword>
<evidence type="ECO:0000256" key="7">
    <source>
        <dbReference type="ARBA" id="ARBA00022989"/>
    </source>
</evidence>
<dbReference type="GO" id="GO:0005524">
    <property type="term" value="F:ATP binding"/>
    <property type="evidence" value="ECO:0007669"/>
    <property type="project" value="UniProtKB-KW"/>
</dbReference>
<dbReference type="InterPro" id="IPR036640">
    <property type="entry name" value="ABC1_TM_sf"/>
</dbReference>
<evidence type="ECO:0000256" key="6">
    <source>
        <dbReference type="ARBA" id="ARBA00022840"/>
    </source>
</evidence>
<evidence type="ECO:0000256" key="5">
    <source>
        <dbReference type="ARBA" id="ARBA00022741"/>
    </source>
</evidence>
<dbReference type="GO" id="GO:0016887">
    <property type="term" value="F:ATP hydrolysis activity"/>
    <property type="evidence" value="ECO:0007669"/>
    <property type="project" value="InterPro"/>
</dbReference>